<evidence type="ECO:0000313" key="4">
    <source>
        <dbReference type="Proteomes" id="UP000321721"/>
    </source>
</evidence>
<keyword evidence="4" id="KW-1185">Reference proteome</keyword>
<organism evidence="3 4">
    <name type="scientific">Vicingus serpentipes</name>
    <dbReference type="NCBI Taxonomy" id="1926625"/>
    <lineage>
        <taxon>Bacteria</taxon>
        <taxon>Pseudomonadati</taxon>
        <taxon>Bacteroidota</taxon>
        <taxon>Flavobacteriia</taxon>
        <taxon>Flavobacteriales</taxon>
        <taxon>Vicingaceae</taxon>
        <taxon>Vicingus</taxon>
    </lineage>
</organism>
<evidence type="ECO:0000259" key="2">
    <source>
        <dbReference type="Pfam" id="PF13386"/>
    </source>
</evidence>
<gene>
    <name evidence="3" type="ORF">FRY74_02175</name>
</gene>
<protein>
    <submittedName>
        <fullName evidence="3">Sulfite exporter TauE/SafE family protein</fullName>
    </submittedName>
</protein>
<keyword evidence="1" id="KW-0472">Membrane</keyword>
<dbReference type="OrthoDB" id="594443at2"/>
<keyword evidence="1" id="KW-1133">Transmembrane helix</keyword>
<proteinExistence type="predicted"/>
<keyword evidence="1" id="KW-0812">Transmembrane</keyword>
<feature type="transmembrane region" description="Helical" evidence="1">
    <location>
        <begin position="75"/>
        <end position="91"/>
    </location>
</feature>
<comment type="caution">
    <text evidence="3">The sequence shown here is derived from an EMBL/GenBank/DDBJ whole genome shotgun (WGS) entry which is preliminary data.</text>
</comment>
<feature type="transmembrane region" description="Helical" evidence="1">
    <location>
        <begin position="6"/>
        <end position="31"/>
    </location>
</feature>
<feature type="transmembrane region" description="Helical" evidence="1">
    <location>
        <begin position="159"/>
        <end position="183"/>
    </location>
</feature>
<accession>A0A5C6S069</accession>
<dbReference type="AlphaFoldDB" id="A0A5C6S069"/>
<reference evidence="3 4" key="1">
    <citation type="submission" date="2019-08" db="EMBL/GenBank/DDBJ databases">
        <title>Genome of Vicingus serpentipes NCIMB 15042.</title>
        <authorList>
            <person name="Bowman J.P."/>
        </authorList>
    </citation>
    <scope>NUCLEOTIDE SEQUENCE [LARGE SCALE GENOMIC DNA]</scope>
    <source>
        <strain evidence="3 4">NCIMB 15042</strain>
    </source>
</reference>
<feature type="transmembrane region" description="Helical" evidence="1">
    <location>
        <begin position="195"/>
        <end position="212"/>
    </location>
</feature>
<feature type="transmembrane region" description="Helical" evidence="1">
    <location>
        <begin position="51"/>
        <end position="69"/>
    </location>
</feature>
<dbReference type="RefSeq" id="WP_147098161.1">
    <property type="nucleotide sequence ID" value="NZ_VOOS01000001.1"/>
</dbReference>
<dbReference type="PANTHER" id="PTHR42208:SF1">
    <property type="entry name" value="HEAVY METAL TRANSPORTER"/>
    <property type="match status" value="1"/>
</dbReference>
<sequence>MELYITAFTIGLVGSFHCIGMCGPIAFALPVKKNTPFYRVFSGVIYNSGRILTYILFGVLFGTLGQGISTASTQQGISIALGIVFILSVILPKSIINKINPTSTIGFYISKVKVGLSKLLSSSSTPNLLLIGLLNGLLPCGLVYAAIGGSIATGKTIDGALYMFAFGLGTLPMMFTAVLLSNFITIGFRNKIKKLIPVFVIILGCLFILRGLNLNIPYLSPKINVVQPFLQDCD</sequence>
<dbReference type="InterPro" id="IPR039447">
    <property type="entry name" value="UreH-like_TM_dom"/>
</dbReference>
<feature type="transmembrane region" description="Helical" evidence="1">
    <location>
        <begin position="128"/>
        <end position="147"/>
    </location>
</feature>
<dbReference type="EMBL" id="VOOS01000001">
    <property type="protein sequence ID" value="TXB67012.1"/>
    <property type="molecule type" value="Genomic_DNA"/>
</dbReference>
<name>A0A5C6S069_9FLAO</name>
<evidence type="ECO:0000313" key="3">
    <source>
        <dbReference type="EMBL" id="TXB67012.1"/>
    </source>
</evidence>
<dbReference type="Pfam" id="PF13386">
    <property type="entry name" value="DsbD_2"/>
    <property type="match status" value="1"/>
</dbReference>
<evidence type="ECO:0000256" key="1">
    <source>
        <dbReference type="SAM" id="Phobius"/>
    </source>
</evidence>
<dbReference type="Proteomes" id="UP000321721">
    <property type="component" value="Unassembled WGS sequence"/>
</dbReference>
<dbReference type="PANTHER" id="PTHR42208">
    <property type="entry name" value="HEAVY METAL TRANSPORTER-RELATED"/>
    <property type="match status" value="1"/>
</dbReference>
<feature type="domain" description="Urease accessory protein UreH-like transmembrane" evidence="2">
    <location>
        <begin position="6"/>
        <end position="205"/>
    </location>
</feature>